<dbReference type="PROSITE" id="PS50878">
    <property type="entry name" value="RT_POL"/>
    <property type="match status" value="1"/>
</dbReference>
<evidence type="ECO:0000256" key="1">
    <source>
        <dbReference type="ARBA" id="ARBA00023125"/>
    </source>
</evidence>
<gene>
    <name evidence="5" type="ORF">FSP39_008569</name>
    <name evidence="4" type="ORF">FSP39_011279</name>
</gene>
<dbReference type="Gene3D" id="3.10.10.10">
    <property type="entry name" value="HIV Type 1 Reverse Transcriptase, subunit A, domain 1"/>
    <property type="match status" value="1"/>
</dbReference>
<keyword evidence="6" id="KW-1185">Reference proteome</keyword>
<dbReference type="EMBL" id="VSWD01000011">
    <property type="protein sequence ID" value="KAK3087835.1"/>
    <property type="molecule type" value="Genomic_DNA"/>
</dbReference>
<dbReference type="InterPro" id="IPR036397">
    <property type="entry name" value="RNaseH_sf"/>
</dbReference>
<dbReference type="EMBL" id="VSWD01000010">
    <property type="protein sequence ID" value="KAK3090018.1"/>
    <property type="molecule type" value="Genomic_DNA"/>
</dbReference>
<dbReference type="Gene3D" id="1.10.443.10">
    <property type="entry name" value="Intergrase catalytic core"/>
    <property type="match status" value="1"/>
</dbReference>
<feature type="domain" description="Reverse transcriptase" evidence="3">
    <location>
        <begin position="1"/>
        <end position="137"/>
    </location>
</feature>
<dbReference type="SUPFAM" id="SSF56672">
    <property type="entry name" value="DNA/RNA polymerases"/>
    <property type="match status" value="1"/>
</dbReference>
<protein>
    <recommendedName>
        <fullName evidence="3">Reverse transcriptase domain-containing protein</fullName>
    </recommendedName>
</protein>
<dbReference type="InterPro" id="IPR043128">
    <property type="entry name" value="Rev_trsase/Diguanyl_cyclase"/>
</dbReference>
<comment type="caution">
    <text evidence="4">The sequence shown here is derived from an EMBL/GenBank/DDBJ whole genome shotgun (WGS) entry which is preliminary data.</text>
</comment>
<reference evidence="4" key="1">
    <citation type="submission" date="2019-08" db="EMBL/GenBank/DDBJ databases">
        <title>The improved chromosome-level genome for the pearl oyster Pinctada fucata martensii using PacBio sequencing and Hi-C.</title>
        <authorList>
            <person name="Zheng Z."/>
        </authorList>
    </citation>
    <scope>NUCLEOTIDE SEQUENCE</scope>
    <source>
        <strain evidence="4">ZZ-2019</strain>
        <tissue evidence="4">Adductor muscle</tissue>
    </source>
</reference>
<dbReference type="InterPro" id="IPR052055">
    <property type="entry name" value="Hepadnavirus_pol/RT"/>
</dbReference>
<dbReference type="InterPro" id="IPR013762">
    <property type="entry name" value="Integrase-like_cat_sf"/>
</dbReference>
<evidence type="ECO:0000259" key="3">
    <source>
        <dbReference type="PROSITE" id="PS50878"/>
    </source>
</evidence>
<dbReference type="Proteomes" id="UP001186944">
    <property type="component" value="Unassembled WGS sequence"/>
</dbReference>
<evidence type="ECO:0000313" key="5">
    <source>
        <dbReference type="EMBL" id="KAK3090018.1"/>
    </source>
</evidence>
<evidence type="ECO:0000256" key="2">
    <source>
        <dbReference type="ARBA" id="ARBA00023172"/>
    </source>
</evidence>
<dbReference type="Gene3D" id="3.30.420.10">
    <property type="entry name" value="Ribonuclease H-like superfamily/Ribonuclease H"/>
    <property type="match status" value="1"/>
</dbReference>
<dbReference type="Gene3D" id="3.30.70.270">
    <property type="match status" value="1"/>
</dbReference>
<dbReference type="Gene3D" id="1.10.150.130">
    <property type="match status" value="1"/>
</dbReference>
<dbReference type="InterPro" id="IPR011010">
    <property type="entry name" value="DNA_brk_join_enz"/>
</dbReference>
<dbReference type="SUPFAM" id="SSF56349">
    <property type="entry name" value="DNA breaking-rejoining enzymes"/>
    <property type="match status" value="1"/>
</dbReference>
<evidence type="ECO:0000313" key="6">
    <source>
        <dbReference type="Proteomes" id="UP001186944"/>
    </source>
</evidence>
<dbReference type="CDD" id="cd09275">
    <property type="entry name" value="RNase_HI_RT_DIRS1"/>
    <property type="match status" value="1"/>
</dbReference>
<evidence type="ECO:0000313" key="4">
    <source>
        <dbReference type="EMBL" id="KAK3087835.1"/>
    </source>
</evidence>
<dbReference type="InterPro" id="IPR010998">
    <property type="entry name" value="Integrase_recombinase_N"/>
</dbReference>
<dbReference type="CDD" id="cd03714">
    <property type="entry name" value="RT_DIRS1"/>
    <property type="match status" value="1"/>
</dbReference>
<dbReference type="PANTHER" id="PTHR33050">
    <property type="entry name" value="REVERSE TRANSCRIPTASE DOMAIN-CONTAINING PROTEIN"/>
    <property type="match status" value="1"/>
</dbReference>
<dbReference type="Pfam" id="PF00078">
    <property type="entry name" value="RVT_1"/>
    <property type="match status" value="1"/>
</dbReference>
<proteinExistence type="predicted"/>
<dbReference type="GO" id="GO:0015074">
    <property type="term" value="P:DNA integration"/>
    <property type="evidence" value="ECO:0007669"/>
    <property type="project" value="InterPro"/>
</dbReference>
<organism evidence="4 6">
    <name type="scientific">Pinctada imbricata</name>
    <name type="common">Atlantic pearl-oyster</name>
    <name type="synonym">Pinctada martensii</name>
    <dbReference type="NCBI Taxonomy" id="66713"/>
    <lineage>
        <taxon>Eukaryota</taxon>
        <taxon>Metazoa</taxon>
        <taxon>Spiralia</taxon>
        <taxon>Lophotrochozoa</taxon>
        <taxon>Mollusca</taxon>
        <taxon>Bivalvia</taxon>
        <taxon>Autobranchia</taxon>
        <taxon>Pteriomorphia</taxon>
        <taxon>Pterioida</taxon>
        <taxon>Pterioidea</taxon>
        <taxon>Pteriidae</taxon>
        <taxon>Pinctada</taxon>
    </lineage>
</organism>
<accession>A0AA88XLV3</accession>
<dbReference type="GO" id="GO:0003677">
    <property type="term" value="F:DNA binding"/>
    <property type="evidence" value="ECO:0007669"/>
    <property type="project" value="UniProtKB-KW"/>
</dbReference>
<dbReference type="Pfam" id="PF00589">
    <property type="entry name" value="Phage_integrase"/>
    <property type="match status" value="1"/>
</dbReference>
<dbReference type="PANTHER" id="PTHR33050:SF7">
    <property type="entry name" value="RIBONUCLEASE H"/>
    <property type="match status" value="1"/>
</dbReference>
<keyword evidence="2" id="KW-0233">DNA recombination</keyword>
<sequence length="794" mass="89987">MDSFETALPCVTKGCFFASVDLCNAYYTVPLAENYKKYTRFTWEGRVFQYTCLPMGLASAPRIFTKIMKPVFATLRKLGHVIISYIDDSLIIGNSVTECSKAVNKTIECVESLGFYVNYKKSSLIPSNRVTFLGNVIDSNNMTVTLTESRAQTLHDACLKLFNKQIASIREVTQVIGFIVASFSAIQYGKLHYRALERAKIEALKINVGNYDASMDVTPPMKTELSWWIKNAKHSYRKIENNSFQFTITSDASLLGWGAYANNEKAGGRWTAIEAENHINYLELLACFLALKSFESNILHLHVRLYLDNQTAISYINNMGGIVSENCDELSKEIWNWCIKRNIWLTACYIPGVSNTVADSLSRKFDDQIEWMLNKSVFNQLINKWGKPDIDLFASRLNKQHSGALPAEDSTRRRELFTYRTCMDDASVVSGSDGPTYRLPLDSTNNRQSTCTTGLRNAASSEEIDCVDGVSCLRQQYTKRGLSEKASSILLASWKPGTKKQYSTFYSRWFRFCRQRPCDPFSTSIETVIEFLASLFENDLGYSAINTARGALSSLGLSFDGFAAGSHPLVVRFLKGVYCLRPSQPRYTHTWDASVVLKFLMTLSPLESLSLKLLSFKLVMLIALTSASRVQGIKYLKVSNMKKFENDMYYHFHYTDMLKTSRPNFKQEIVLRAYTLDKSLCVYSVLEEYLKRTEALRKSDFLLISYVKPHDDVSTDTIARWIRTVMTLAGVDTNVFKAHSVRSASVSKAKSCNIPIDDILHQAGWSKKETFKTYYDKPVLQTTCNMFSDAVLKV</sequence>
<dbReference type="InterPro" id="IPR043502">
    <property type="entry name" value="DNA/RNA_pol_sf"/>
</dbReference>
<name>A0AA88XLV3_PINIB</name>
<dbReference type="InterPro" id="IPR002104">
    <property type="entry name" value="Integrase_catalytic"/>
</dbReference>
<dbReference type="GO" id="GO:0006310">
    <property type="term" value="P:DNA recombination"/>
    <property type="evidence" value="ECO:0007669"/>
    <property type="project" value="UniProtKB-KW"/>
</dbReference>
<keyword evidence="1" id="KW-0238">DNA-binding</keyword>
<dbReference type="InterPro" id="IPR000477">
    <property type="entry name" value="RT_dom"/>
</dbReference>
<dbReference type="AlphaFoldDB" id="A0AA88XLV3"/>